<proteinExistence type="predicted"/>
<dbReference type="Proteomes" id="UP000192790">
    <property type="component" value="Unassembled WGS sequence"/>
</dbReference>
<evidence type="ECO:0000259" key="1">
    <source>
        <dbReference type="Pfam" id="PF05239"/>
    </source>
</evidence>
<dbReference type="NCBIfam" id="TIGR02888">
    <property type="entry name" value="spore_YlmC_YmxH"/>
    <property type="match status" value="1"/>
</dbReference>
<dbReference type="PANTHER" id="PTHR40061:SF1">
    <property type="entry name" value="SPORULATION PROTEIN YLMC-RELATED"/>
    <property type="match status" value="1"/>
</dbReference>
<dbReference type="PANTHER" id="PTHR40061">
    <property type="entry name" value="SPORULATION PROTEIN YLMC-RELATED"/>
    <property type="match status" value="1"/>
</dbReference>
<dbReference type="RefSeq" id="WP_084233524.1">
    <property type="nucleotide sequence ID" value="NZ_FWXW01000001.1"/>
</dbReference>
<dbReference type="InterPro" id="IPR027275">
    <property type="entry name" value="PRC-brl_dom"/>
</dbReference>
<keyword evidence="3" id="KW-1185">Reference proteome</keyword>
<protein>
    <submittedName>
        <fullName evidence="2">Sporulation protein, YlmC/YmxH family</fullName>
    </submittedName>
</protein>
<accession>A0A1W1YLD1</accession>
<dbReference type="OrthoDB" id="6024937at2"/>
<dbReference type="EMBL" id="FWXW01000001">
    <property type="protein sequence ID" value="SMC37005.1"/>
    <property type="molecule type" value="Genomic_DNA"/>
</dbReference>
<name>A0A1W1YLD1_9FIRM</name>
<dbReference type="InterPro" id="IPR011033">
    <property type="entry name" value="PRC_barrel-like_sf"/>
</dbReference>
<dbReference type="Pfam" id="PF05239">
    <property type="entry name" value="PRC"/>
    <property type="match status" value="1"/>
</dbReference>
<evidence type="ECO:0000313" key="3">
    <source>
        <dbReference type="Proteomes" id="UP000192790"/>
    </source>
</evidence>
<dbReference type="InterPro" id="IPR014238">
    <property type="entry name" value="Spore_YlmC/YmxH"/>
</dbReference>
<organism evidence="2 3">
    <name type="scientific">Papillibacter cinnamivorans DSM 12816</name>
    <dbReference type="NCBI Taxonomy" id="1122930"/>
    <lineage>
        <taxon>Bacteria</taxon>
        <taxon>Bacillati</taxon>
        <taxon>Bacillota</taxon>
        <taxon>Clostridia</taxon>
        <taxon>Eubacteriales</taxon>
        <taxon>Oscillospiraceae</taxon>
        <taxon>Papillibacter</taxon>
    </lineage>
</organism>
<dbReference type="SUPFAM" id="SSF50346">
    <property type="entry name" value="PRC-barrel domain"/>
    <property type="match status" value="1"/>
</dbReference>
<evidence type="ECO:0000313" key="2">
    <source>
        <dbReference type="EMBL" id="SMC37005.1"/>
    </source>
</evidence>
<gene>
    <name evidence="2" type="ORF">SAMN02745168_0503</name>
</gene>
<dbReference type="Gene3D" id="2.30.30.240">
    <property type="entry name" value="PRC-barrel domain"/>
    <property type="match status" value="1"/>
</dbReference>
<dbReference type="AlphaFoldDB" id="A0A1W1YLD1"/>
<dbReference type="STRING" id="1122930.SAMN02745168_0503"/>
<feature type="domain" description="PRC-barrel" evidence="1">
    <location>
        <begin position="5"/>
        <end position="78"/>
    </location>
</feature>
<sequence>MICRIVDLRCKEVINISDGCRLGFVCDVDIDISCGHVVAIVVPGPCRWFGLFGRGEDFVIPWDNIRRFGDDIILVEISFEKHPPRPPRDRRRGFWGW</sequence>
<reference evidence="2 3" key="1">
    <citation type="submission" date="2017-04" db="EMBL/GenBank/DDBJ databases">
        <authorList>
            <person name="Afonso C.L."/>
            <person name="Miller P.J."/>
            <person name="Scott M.A."/>
            <person name="Spackman E."/>
            <person name="Goraichik I."/>
            <person name="Dimitrov K.M."/>
            <person name="Suarez D.L."/>
            <person name="Swayne D.E."/>
        </authorList>
    </citation>
    <scope>NUCLEOTIDE SEQUENCE [LARGE SCALE GENOMIC DNA]</scope>
    <source>
        <strain evidence="2 3">DSM 12816</strain>
    </source>
</reference>